<dbReference type="SUPFAM" id="SSF51735">
    <property type="entry name" value="NAD(P)-binding Rossmann-fold domains"/>
    <property type="match status" value="1"/>
</dbReference>
<dbReference type="PANTHER" id="PTHR44013">
    <property type="entry name" value="ZINC-TYPE ALCOHOL DEHYDROGENASE-LIKE PROTEIN C16A3.02C"/>
    <property type="match status" value="1"/>
</dbReference>
<dbReference type="InterPro" id="IPR036291">
    <property type="entry name" value="NAD(P)-bd_dom_sf"/>
</dbReference>
<dbReference type="CDD" id="cd05289">
    <property type="entry name" value="MDR_like_2"/>
    <property type="match status" value="1"/>
</dbReference>
<evidence type="ECO:0000313" key="2">
    <source>
        <dbReference type="EMBL" id="KAF2666661.1"/>
    </source>
</evidence>
<keyword evidence="3" id="KW-1185">Reference proteome</keyword>
<dbReference type="GO" id="GO:0008270">
    <property type="term" value="F:zinc ion binding"/>
    <property type="evidence" value="ECO:0007669"/>
    <property type="project" value="InterPro"/>
</dbReference>
<dbReference type="SUPFAM" id="SSF50129">
    <property type="entry name" value="GroES-like"/>
    <property type="match status" value="1"/>
</dbReference>
<gene>
    <name evidence="2" type="ORF">BT63DRAFT_427098</name>
</gene>
<dbReference type="InterPro" id="IPR011032">
    <property type="entry name" value="GroES-like_sf"/>
</dbReference>
<feature type="domain" description="Enoyl reductase (ER)" evidence="1">
    <location>
        <begin position="18"/>
        <end position="326"/>
    </location>
</feature>
<dbReference type="OrthoDB" id="3509362at2759"/>
<evidence type="ECO:0000259" key="1">
    <source>
        <dbReference type="SMART" id="SM00829"/>
    </source>
</evidence>
<accession>A0A6A6U511</accession>
<dbReference type="GO" id="GO:0016491">
    <property type="term" value="F:oxidoreductase activity"/>
    <property type="evidence" value="ECO:0007669"/>
    <property type="project" value="InterPro"/>
</dbReference>
<proteinExistence type="predicted"/>
<reference evidence="2" key="1">
    <citation type="journal article" date="2020" name="Stud. Mycol.">
        <title>101 Dothideomycetes genomes: a test case for predicting lifestyles and emergence of pathogens.</title>
        <authorList>
            <person name="Haridas S."/>
            <person name="Albert R."/>
            <person name="Binder M."/>
            <person name="Bloem J."/>
            <person name="Labutti K."/>
            <person name="Salamov A."/>
            <person name="Andreopoulos B."/>
            <person name="Baker S."/>
            <person name="Barry K."/>
            <person name="Bills G."/>
            <person name="Bluhm B."/>
            <person name="Cannon C."/>
            <person name="Castanera R."/>
            <person name="Culley D."/>
            <person name="Daum C."/>
            <person name="Ezra D."/>
            <person name="Gonzalez J."/>
            <person name="Henrissat B."/>
            <person name="Kuo A."/>
            <person name="Liang C."/>
            <person name="Lipzen A."/>
            <person name="Lutzoni F."/>
            <person name="Magnuson J."/>
            <person name="Mondo S."/>
            <person name="Nolan M."/>
            <person name="Ohm R."/>
            <person name="Pangilinan J."/>
            <person name="Park H.-J."/>
            <person name="Ramirez L."/>
            <person name="Alfaro M."/>
            <person name="Sun H."/>
            <person name="Tritt A."/>
            <person name="Yoshinaga Y."/>
            <person name="Zwiers L.-H."/>
            <person name="Turgeon B."/>
            <person name="Goodwin S."/>
            <person name="Spatafora J."/>
            <person name="Crous P."/>
            <person name="Grigoriev I."/>
        </authorList>
    </citation>
    <scope>NUCLEOTIDE SEQUENCE</scope>
    <source>
        <strain evidence="2">CBS 115976</strain>
    </source>
</reference>
<sequence>MSAIATPKVVKTVLHEPKDHTLTLLEHPAPRPTSSQYLIRVYSTTFTAGELEWPEPNALKNPIPGFDLAGEVIHTPNSTPPEGVSWFPTGARVYGLTSFSRHGNARSITVAEHSELHEIPDGMDLNTAASIPLSALTAWQALFVHAGLKPIADANSDKRVLVTAASGGVGIWVTQLASWAGAIVVGTCSSKNADFVKSLGADRVLDYTTQNLSAFIQEDPARQFDIIIDCVGGKTLEEAWTLVKENGFITSIALPPDLKKPSTGVNVGVKSKWFIVEPSGEQLGELGELIQHKTIKPQVDSIWSLEQYQQAWNRVKNGHVSGKVVIQVGT</sequence>
<dbReference type="Gene3D" id="3.90.180.10">
    <property type="entry name" value="Medium-chain alcohol dehydrogenases, catalytic domain"/>
    <property type="match status" value="1"/>
</dbReference>
<name>A0A6A6U511_9PEZI</name>
<dbReference type="EMBL" id="MU004238">
    <property type="protein sequence ID" value="KAF2666661.1"/>
    <property type="molecule type" value="Genomic_DNA"/>
</dbReference>
<evidence type="ECO:0000313" key="3">
    <source>
        <dbReference type="Proteomes" id="UP000799302"/>
    </source>
</evidence>
<dbReference type="Proteomes" id="UP000799302">
    <property type="component" value="Unassembled WGS sequence"/>
</dbReference>
<dbReference type="Pfam" id="PF13602">
    <property type="entry name" value="ADH_zinc_N_2"/>
    <property type="match status" value="1"/>
</dbReference>
<dbReference type="PANTHER" id="PTHR44013:SF5">
    <property type="entry name" value="OXIDOREDUCTASE, PUTATIVE (AFU_ORTHOLOGUE AFUA_5G01290)-RELATED"/>
    <property type="match status" value="1"/>
</dbReference>
<dbReference type="AlphaFoldDB" id="A0A6A6U511"/>
<dbReference type="PROSITE" id="PS01162">
    <property type="entry name" value="QOR_ZETA_CRYSTAL"/>
    <property type="match status" value="1"/>
</dbReference>
<protein>
    <submittedName>
        <fullName evidence="2">Zinc-binding oxidoreductase</fullName>
    </submittedName>
</protein>
<dbReference type="Gene3D" id="3.40.50.720">
    <property type="entry name" value="NAD(P)-binding Rossmann-like Domain"/>
    <property type="match status" value="1"/>
</dbReference>
<dbReference type="InterPro" id="IPR052733">
    <property type="entry name" value="Chloroplast_QOR"/>
</dbReference>
<dbReference type="SMART" id="SM00829">
    <property type="entry name" value="PKS_ER"/>
    <property type="match status" value="1"/>
</dbReference>
<dbReference type="InterPro" id="IPR002364">
    <property type="entry name" value="Quin_OxRdtase/zeta-crystal_CS"/>
</dbReference>
<dbReference type="InterPro" id="IPR020843">
    <property type="entry name" value="ER"/>
</dbReference>
<organism evidence="2 3">
    <name type="scientific">Microthyrium microscopicum</name>
    <dbReference type="NCBI Taxonomy" id="703497"/>
    <lineage>
        <taxon>Eukaryota</taxon>
        <taxon>Fungi</taxon>
        <taxon>Dikarya</taxon>
        <taxon>Ascomycota</taxon>
        <taxon>Pezizomycotina</taxon>
        <taxon>Dothideomycetes</taxon>
        <taxon>Dothideomycetes incertae sedis</taxon>
        <taxon>Microthyriales</taxon>
        <taxon>Microthyriaceae</taxon>
        <taxon>Microthyrium</taxon>
    </lineage>
</organism>